<organism evidence="1 2">
    <name type="scientific">Thalassotalea insulae</name>
    <dbReference type="NCBI Taxonomy" id="2056778"/>
    <lineage>
        <taxon>Bacteria</taxon>
        <taxon>Pseudomonadati</taxon>
        <taxon>Pseudomonadota</taxon>
        <taxon>Gammaproteobacteria</taxon>
        <taxon>Alteromonadales</taxon>
        <taxon>Colwelliaceae</taxon>
        <taxon>Thalassotalea</taxon>
    </lineage>
</organism>
<evidence type="ECO:0000313" key="2">
    <source>
        <dbReference type="Proteomes" id="UP001157186"/>
    </source>
</evidence>
<keyword evidence="2" id="KW-1185">Reference proteome</keyword>
<reference evidence="1 2" key="1">
    <citation type="submission" date="2023-03" db="EMBL/GenBank/DDBJ databases">
        <title>Draft genome sequence of Thalassotalea insulae KCTC 62186T.</title>
        <authorList>
            <person name="Sawabe T."/>
        </authorList>
    </citation>
    <scope>NUCLEOTIDE SEQUENCE [LARGE SCALE GENOMIC DNA]</scope>
    <source>
        <strain evidence="1 2">KCTC 62186</strain>
    </source>
</reference>
<dbReference type="EMBL" id="BSST01000001">
    <property type="protein sequence ID" value="GLX76717.1"/>
    <property type="molecule type" value="Genomic_DNA"/>
</dbReference>
<dbReference type="RefSeq" id="WP_284242506.1">
    <property type="nucleotide sequence ID" value="NZ_BSST01000001.1"/>
</dbReference>
<comment type="caution">
    <text evidence="1">The sequence shown here is derived from an EMBL/GenBank/DDBJ whole genome shotgun (WGS) entry which is preliminary data.</text>
</comment>
<accession>A0ABQ6GMW8</accession>
<gene>
    <name evidence="1" type="ORF">tinsulaeT_00570</name>
</gene>
<sequence length="150" mass="17119">MNIEIDQYGYEQTFVKNADVKMLAQFIDPKIPYIWILGHMPNPVVQWWESTVPVDKNSFISAKVRDIQYDLQIQTEEFLENIDAFNEFGIVLIQSNSPMPDTLDLSRIPEQHQNSVLAKNGAVLRVFLPHAIETACVTGIVKGHLEKMSC</sequence>
<name>A0ABQ6GMW8_9GAMM</name>
<evidence type="ECO:0000313" key="1">
    <source>
        <dbReference type="EMBL" id="GLX76717.1"/>
    </source>
</evidence>
<dbReference type="Proteomes" id="UP001157186">
    <property type="component" value="Unassembled WGS sequence"/>
</dbReference>
<protein>
    <submittedName>
        <fullName evidence="1">Uncharacterized protein</fullName>
    </submittedName>
</protein>
<proteinExistence type="predicted"/>